<dbReference type="Gene3D" id="1.10.10.2910">
    <property type="match status" value="1"/>
</dbReference>
<reference evidence="2 3" key="1">
    <citation type="submission" date="2022-05" db="EMBL/GenBank/DDBJ databases">
        <title>Description of the Bartonella bilalgolemii sp. nov. Isolated from Apodemus uralensis (Pallas 1811).</title>
        <authorList>
            <person name="Zgheib R."/>
            <person name="Celebi B."/>
        </authorList>
    </citation>
    <scope>NUCLEOTIDE SEQUENCE [LARGE SCALE GENOMIC DNA]</scope>
    <source>
        <strain evidence="2 3">G70</strain>
    </source>
</reference>
<feature type="domain" description="IrrE N-terminal-like" evidence="1">
    <location>
        <begin position="80"/>
        <end position="170"/>
    </location>
</feature>
<accession>A0ABT0P9R2</accession>
<name>A0ABT0P9R2_9HYPH</name>
<keyword evidence="3" id="KW-1185">Reference proteome</keyword>
<dbReference type="Proteomes" id="UP001523003">
    <property type="component" value="Unassembled WGS sequence"/>
</dbReference>
<dbReference type="InterPro" id="IPR052345">
    <property type="entry name" value="Rad_response_metalloprotease"/>
</dbReference>
<organism evidence="2 3">
    <name type="scientific">Bartonella bilalgolemii</name>
    <dbReference type="NCBI Taxonomy" id="2942911"/>
    <lineage>
        <taxon>Bacteria</taxon>
        <taxon>Pseudomonadati</taxon>
        <taxon>Pseudomonadota</taxon>
        <taxon>Alphaproteobacteria</taxon>
        <taxon>Hyphomicrobiales</taxon>
        <taxon>Bartonellaceae</taxon>
        <taxon>Bartonella</taxon>
    </lineage>
</organism>
<dbReference type="Pfam" id="PF06114">
    <property type="entry name" value="Peptidase_M78"/>
    <property type="match status" value="1"/>
</dbReference>
<evidence type="ECO:0000313" key="3">
    <source>
        <dbReference type="Proteomes" id="UP001523003"/>
    </source>
</evidence>
<dbReference type="EMBL" id="JAMCOF010000011">
    <property type="protein sequence ID" value="MCL6230179.1"/>
    <property type="molecule type" value="Genomic_DNA"/>
</dbReference>
<evidence type="ECO:0000259" key="1">
    <source>
        <dbReference type="Pfam" id="PF06114"/>
    </source>
</evidence>
<proteinExistence type="predicted"/>
<sequence length="192" mass="22174">MYKSTDYEVPPHSWNKISYLADLFRRELQLSDDQYFPVMEFIESILPDMKLNFHLRIADKKELGNVGGLTDPQGKFIILREDIYRDAYDGNGRARFTVAHEFAHLFLHTNVPLQRVIDSHEIPAYRSSERQADQFAAELLMPRSGMPKFKTPEEVAKCYKVSLKAAKVRMKTLNRNKKGLSCNSNPKEFTSG</sequence>
<dbReference type="PANTHER" id="PTHR43236">
    <property type="entry name" value="ANTITOXIN HIGA1"/>
    <property type="match status" value="1"/>
</dbReference>
<dbReference type="InterPro" id="IPR010359">
    <property type="entry name" value="IrrE_HExxH"/>
</dbReference>
<protein>
    <submittedName>
        <fullName evidence="2">ImmA/IrrE family metallo-endopeptidase</fullName>
    </submittedName>
</protein>
<dbReference type="PANTHER" id="PTHR43236:SF2">
    <property type="entry name" value="BLL0069 PROTEIN"/>
    <property type="match status" value="1"/>
</dbReference>
<gene>
    <name evidence="2" type="ORF">M4Z11_06185</name>
</gene>
<comment type="caution">
    <text evidence="2">The sequence shown here is derived from an EMBL/GenBank/DDBJ whole genome shotgun (WGS) entry which is preliminary data.</text>
</comment>
<dbReference type="RefSeq" id="WP_249677611.1">
    <property type="nucleotide sequence ID" value="NZ_JAMCOF010000011.1"/>
</dbReference>
<evidence type="ECO:0000313" key="2">
    <source>
        <dbReference type="EMBL" id="MCL6230179.1"/>
    </source>
</evidence>